<evidence type="ECO:0000313" key="1">
    <source>
        <dbReference type="EMBL" id="MXN49211.1"/>
    </source>
</evidence>
<evidence type="ECO:0000313" key="2">
    <source>
        <dbReference type="Proteomes" id="UP000435802"/>
    </source>
</evidence>
<dbReference type="EMBL" id="WUMK01000017">
    <property type="protein sequence ID" value="MXN49211.1"/>
    <property type="molecule type" value="Genomic_DNA"/>
</dbReference>
<comment type="caution">
    <text evidence="1">The sequence shown here is derived from an EMBL/GenBank/DDBJ whole genome shotgun (WGS) entry which is preliminary data.</text>
</comment>
<organism evidence="1 2">
    <name type="scientific">Shinella kummerowiae</name>
    <dbReference type="NCBI Taxonomy" id="417745"/>
    <lineage>
        <taxon>Bacteria</taxon>
        <taxon>Pseudomonadati</taxon>
        <taxon>Pseudomonadota</taxon>
        <taxon>Alphaproteobacteria</taxon>
        <taxon>Hyphomicrobiales</taxon>
        <taxon>Rhizobiaceae</taxon>
        <taxon>Shinella</taxon>
    </lineage>
</organism>
<proteinExistence type="predicted"/>
<protein>
    <recommendedName>
        <fullName evidence="3">DUF982 domain-containing protein</fullName>
    </recommendedName>
</protein>
<evidence type="ECO:0008006" key="3">
    <source>
        <dbReference type="Google" id="ProtNLM"/>
    </source>
</evidence>
<gene>
    <name evidence="1" type="ORF">GR138_28850</name>
</gene>
<dbReference type="AlphaFoldDB" id="A0A6N8SK86"/>
<reference evidence="1 2" key="1">
    <citation type="submission" date="2019-12" db="EMBL/GenBank/DDBJ databases">
        <title>Shinella kummerowiae sp. nov., a symbiotic bacterium isolated from root nodules of the herbal legume Kummerowia stipulacea.</title>
        <authorList>
            <person name="Gao J."/>
        </authorList>
    </citation>
    <scope>NUCLEOTIDE SEQUENCE [LARGE SCALE GENOMIC DNA]</scope>
    <source>
        <strain evidence="1 2">CCBAU 25048</strain>
    </source>
</reference>
<keyword evidence="2" id="KW-1185">Reference proteome</keyword>
<sequence length="61" mass="6673">MPLAPQIIFDVVTKSVAVMFDRDLVTLEGPFASRTEAMAAAMEECAKRGWLSADRAGRSEK</sequence>
<accession>A0A6N8SK86</accession>
<dbReference type="RefSeq" id="WP_160862693.1">
    <property type="nucleotide sequence ID" value="NZ_JAODWE010000022.1"/>
</dbReference>
<dbReference type="Proteomes" id="UP000435802">
    <property type="component" value="Unassembled WGS sequence"/>
</dbReference>
<name>A0A6N8SK86_9HYPH</name>